<dbReference type="RefSeq" id="WP_021742269.1">
    <property type="nucleotide sequence ID" value="NZ_AZCP01000001.1"/>
</dbReference>
<gene>
    <name evidence="2" type="ORF">HMPREF0495_00789</name>
</gene>
<evidence type="ECO:0000313" key="3">
    <source>
        <dbReference type="Proteomes" id="UP000016644"/>
    </source>
</evidence>
<dbReference type="PATRIC" id="fig|649758.3.peg.712"/>
<dbReference type="GeneID" id="56993342"/>
<dbReference type="EMBL" id="AWVK01000029">
    <property type="protein sequence ID" value="ERK44581.1"/>
    <property type="molecule type" value="Genomic_DNA"/>
</dbReference>
<proteinExistence type="predicted"/>
<sequence length="193" mass="22040">MDFGEALKAMKCGKRVRRSGWNGKGIFISIIFGEAYEDASRNKYMTHDYICIDTTGLKTDNEYSPKDRVPWVASQTDMLADDWKLVETQAEQTKRVIKRMRDSSRKAQKKLITNSTINVKINIDDDSLKTAVKKIDEHLSMSYRPVSTVYLKLDDAEHVRGMAIPFKTSYPDQIKEVQDVLQQNIDGGLISIN</sequence>
<comment type="caution">
    <text evidence="2">The sequence shown here is derived from an EMBL/GenBank/DDBJ whole genome shotgun (WGS) entry which is preliminary data.</text>
</comment>
<dbReference type="Pfam" id="PF11195">
    <property type="entry name" value="Tad2-like"/>
    <property type="match status" value="1"/>
</dbReference>
<dbReference type="InterPro" id="IPR021361">
    <property type="entry name" value="Tad2-like_dom"/>
</dbReference>
<dbReference type="Proteomes" id="UP000016644">
    <property type="component" value="Unassembled WGS sequence"/>
</dbReference>
<evidence type="ECO:0000313" key="2">
    <source>
        <dbReference type="EMBL" id="ERK44581.1"/>
    </source>
</evidence>
<evidence type="ECO:0000259" key="1">
    <source>
        <dbReference type="Pfam" id="PF11195"/>
    </source>
</evidence>
<feature type="domain" description="Thoeris anti-defense 2-like" evidence="1">
    <location>
        <begin position="1"/>
        <end position="86"/>
    </location>
</feature>
<name>U2PKB3_LEVBR</name>
<dbReference type="AlphaFoldDB" id="U2PKB3"/>
<organism evidence="2 3">
    <name type="scientific">Levilactobacillus brevis ATCC 14869 = DSM 20054</name>
    <dbReference type="NCBI Taxonomy" id="649758"/>
    <lineage>
        <taxon>Bacteria</taxon>
        <taxon>Bacillati</taxon>
        <taxon>Bacillota</taxon>
        <taxon>Bacilli</taxon>
        <taxon>Lactobacillales</taxon>
        <taxon>Lactobacillaceae</taxon>
        <taxon>Levilactobacillus</taxon>
    </lineage>
</organism>
<accession>U2PKB3</accession>
<reference evidence="2 3" key="1">
    <citation type="submission" date="2013-06" db="EMBL/GenBank/DDBJ databases">
        <authorList>
            <person name="Weinstock G."/>
            <person name="Sodergren E."/>
            <person name="Lobos E.A."/>
            <person name="Fulton L."/>
            <person name="Fulton R."/>
            <person name="Courtney L."/>
            <person name="Fronick C."/>
            <person name="O'Laughlin M."/>
            <person name="Godfrey J."/>
            <person name="Wilson R.M."/>
            <person name="Miner T."/>
            <person name="Farmer C."/>
            <person name="Delehaunty K."/>
            <person name="Cordes M."/>
            <person name="Minx P."/>
            <person name="Tomlinson C."/>
            <person name="Chen J."/>
            <person name="Wollam A."/>
            <person name="Pepin K.H."/>
            <person name="Bhonagiri V."/>
            <person name="Zhang X."/>
            <person name="Warren W."/>
            <person name="Mitreva M."/>
            <person name="Mardis E.R."/>
            <person name="Wilson R.K."/>
        </authorList>
    </citation>
    <scope>NUCLEOTIDE SEQUENCE [LARGE SCALE GENOMIC DNA]</scope>
    <source>
        <strain evidence="2 3">ATCC 14869</strain>
    </source>
</reference>
<protein>
    <recommendedName>
        <fullName evidence="1">Thoeris anti-defense 2-like domain-containing protein</fullName>
    </recommendedName>
</protein>
<dbReference type="HOGENOM" id="CLU_1407188_0_0_9"/>